<name>A0A6G1J192_9PLEO</name>
<keyword evidence="2" id="KW-1185">Reference proteome</keyword>
<protein>
    <submittedName>
        <fullName evidence="1">Uncharacterized protein</fullName>
    </submittedName>
</protein>
<accession>A0A6G1J192</accession>
<evidence type="ECO:0000313" key="1">
    <source>
        <dbReference type="EMBL" id="KAF2684286.1"/>
    </source>
</evidence>
<proteinExistence type="predicted"/>
<reference evidence="1" key="1">
    <citation type="journal article" date="2020" name="Stud. Mycol.">
        <title>101 Dothideomycetes genomes: a test case for predicting lifestyles and emergence of pathogens.</title>
        <authorList>
            <person name="Haridas S."/>
            <person name="Albert R."/>
            <person name="Binder M."/>
            <person name="Bloem J."/>
            <person name="Labutti K."/>
            <person name="Salamov A."/>
            <person name="Andreopoulos B."/>
            <person name="Baker S."/>
            <person name="Barry K."/>
            <person name="Bills G."/>
            <person name="Bluhm B."/>
            <person name="Cannon C."/>
            <person name="Castanera R."/>
            <person name="Culley D."/>
            <person name="Daum C."/>
            <person name="Ezra D."/>
            <person name="Gonzalez J."/>
            <person name="Henrissat B."/>
            <person name="Kuo A."/>
            <person name="Liang C."/>
            <person name="Lipzen A."/>
            <person name="Lutzoni F."/>
            <person name="Magnuson J."/>
            <person name="Mondo S."/>
            <person name="Nolan M."/>
            <person name="Ohm R."/>
            <person name="Pangilinan J."/>
            <person name="Park H.-J."/>
            <person name="Ramirez L."/>
            <person name="Alfaro M."/>
            <person name="Sun H."/>
            <person name="Tritt A."/>
            <person name="Yoshinaga Y."/>
            <person name="Zwiers L.-H."/>
            <person name="Turgeon B."/>
            <person name="Goodwin S."/>
            <person name="Spatafora J."/>
            <person name="Crous P."/>
            <person name="Grigoriev I."/>
        </authorList>
    </citation>
    <scope>NUCLEOTIDE SEQUENCE</scope>
    <source>
        <strain evidence="1">CBS 122367</strain>
    </source>
</reference>
<sequence length="189" mass="21585">MSVRQAPPPLLQPYLYSPKRFRVALPPGNPLPIQMAYLKRRNSGVYEDGSFIPLPPSVTPQCFKDIHGRPQASTYDRWPAYIGIQRFIPWHDRKFLAFIARVQTVSPCSDASDQVANIDATVTQGQEIRRVRPKFICCVCKYWNEEQHKDHPPNKACNCLDTTKYETYGGCNCPAYGYEICIGCPKEKE</sequence>
<organism evidence="1 2">
    <name type="scientific">Lentithecium fluviatile CBS 122367</name>
    <dbReference type="NCBI Taxonomy" id="1168545"/>
    <lineage>
        <taxon>Eukaryota</taxon>
        <taxon>Fungi</taxon>
        <taxon>Dikarya</taxon>
        <taxon>Ascomycota</taxon>
        <taxon>Pezizomycotina</taxon>
        <taxon>Dothideomycetes</taxon>
        <taxon>Pleosporomycetidae</taxon>
        <taxon>Pleosporales</taxon>
        <taxon>Massarineae</taxon>
        <taxon>Lentitheciaceae</taxon>
        <taxon>Lentithecium</taxon>
    </lineage>
</organism>
<gene>
    <name evidence="1" type="ORF">K458DRAFT_403952</name>
</gene>
<dbReference type="Proteomes" id="UP000799291">
    <property type="component" value="Unassembled WGS sequence"/>
</dbReference>
<dbReference type="EMBL" id="MU005581">
    <property type="protein sequence ID" value="KAF2684286.1"/>
    <property type="molecule type" value="Genomic_DNA"/>
</dbReference>
<evidence type="ECO:0000313" key="2">
    <source>
        <dbReference type="Proteomes" id="UP000799291"/>
    </source>
</evidence>
<dbReference type="AlphaFoldDB" id="A0A6G1J192"/>